<organism evidence="2 3">
    <name type="scientific">Novosphingobium aquiterrae</name>
    <dbReference type="NCBI Taxonomy" id="624388"/>
    <lineage>
        <taxon>Bacteria</taxon>
        <taxon>Pseudomonadati</taxon>
        <taxon>Pseudomonadota</taxon>
        <taxon>Alphaproteobacteria</taxon>
        <taxon>Sphingomonadales</taxon>
        <taxon>Sphingomonadaceae</taxon>
        <taxon>Novosphingobium</taxon>
    </lineage>
</organism>
<evidence type="ECO:0000259" key="1">
    <source>
        <dbReference type="Pfam" id="PF09995"/>
    </source>
</evidence>
<keyword evidence="3" id="KW-1185">Reference proteome</keyword>
<dbReference type="GO" id="GO:0016491">
    <property type="term" value="F:oxidoreductase activity"/>
    <property type="evidence" value="ECO:0007669"/>
    <property type="project" value="UniProtKB-KW"/>
</dbReference>
<comment type="caution">
    <text evidence="2">The sequence shown here is derived from an EMBL/GenBank/DDBJ whole genome shotgun (WGS) entry which is preliminary data.</text>
</comment>
<keyword evidence="2" id="KW-0560">Oxidoreductase</keyword>
<evidence type="ECO:0000313" key="2">
    <source>
        <dbReference type="EMBL" id="MFC0590779.1"/>
    </source>
</evidence>
<gene>
    <name evidence="2" type="ORF">ACFFF7_15325</name>
</gene>
<feature type="domain" description="ER-bound oxygenase mpaB/mpaB'/Rubber oxygenase catalytic" evidence="1">
    <location>
        <begin position="29"/>
        <end position="255"/>
    </location>
</feature>
<name>A0ABV6PLR4_9SPHN</name>
<dbReference type="PANTHER" id="PTHR36151:SF3">
    <property type="entry name" value="ER-BOUND OXYGENASE MPAB_MPAB'_RUBBER OXYGENASE CATALYTIC DOMAIN-CONTAINING PROTEIN"/>
    <property type="match status" value="1"/>
</dbReference>
<protein>
    <submittedName>
        <fullName evidence="2">Oxygenase MpaB family protein</fullName>
        <ecNumber evidence="2">1.-.-.-</ecNumber>
    </submittedName>
</protein>
<proteinExistence type="predicted"/>
<accession>A0ABV6PLR4</accession>
<sequence length="309" mass="34086">MTESYLGLDVDFSAPAGEAALFAPDSVQWRVYKNEIALGIGGIAAVLLEFAEPRIRSGVWDHSTYKADPIGRSRRTGLVAMLACYGPASTARNVIRQVNKLHGKVVGETPSGERYRALDPALLDWVAATASYGFLTAYHRFVAPLSDAQQNRFMHDSEVVGREFGARRTPQSVAEFMVMYGELEPRFEPHPIIFEFLDIIESGRAAPSIPRFLHRAVARAAVSLLPPQLREKLQLGSRNDLKAVDRMALKLMGRLADRRHDPASAPSQAARRLGLPANYLYLSQKTQTELLRGGAPRVLDTRNANPGHS</sequence>
<dbReference type="EMBL" id="JBHLTL010000011">
    <property type="protein sequence ID" value="MFC0590779.1"/>
    <property type="molecule type" value="Genomic_DNA"/>
</dbReference>
<dbReference type="PANTHER" id="PTHR36151">
    <property type="entry name" value="BLR2777 PROTEIN"/>
    <property type="match status" value="1"/>
</dbReference>
<dbReference type="Proteomes" id="UP001589943">
    <property type="component" value="Unassembled WGS sequence"/>
</dbReference>
<dbReference type="Pfam" id="PF09995">
    <property type="entry name" value="MPAB_Lcp_cat"/>
    <property type="match status" value="1"/>
</dbReference>
<reference evidence="2 3" key="1">
    <citation type="submission" date="2024-09" db="EMBL/GenBank/DDBJ databases">
        <authorList>
            <person name="Sun Q."/>
            <person name="Mori K."/>
        </authorList>
    </citation>
    <scope>NUCLEOTIDE SEQUENCE [LARGE SCALE GENOMIC DNA]</scope>
    <source>
        <strain evidence="2 3">NCAIM B.02537</strain>
    </source>
</reference>
<dbReference type="InterPro" id="IPR018713">
    <property type="entry name" value="MPAB/Lcp_cat_dom"/>
</dbReference>
<evidence type="ECO:0000313" key="3">
    <source>
        <dbReference type="Proteomes" id="UP001589943"/>
    </source>
</evidence>
<dbReference type="RefSeq" id="WP_379482211.1">
    <property type="nucleotide sequence ID" value="NZ_JBHLTL010000011.1"/>
</dbReference>
<dbReference type="EC" id="1.-.-.-" evidence="2"/>